<reference evidence="2" key="1">
    <citation type="journal article" date="2011" name="Nat. Biotechnol.">
        <title>The genomic sequence of the Chinese hamster ovary (CHO)-K1 cell line.</title>
        <authorList>
            <person name="Xu X."/>
            <person name="Nagarajan H."/>
            <person name="Lewis N.E."/>
            <person name="Pan S."/>
            <person name="Cai Z."/>
            <person name="Liu X."/>
            <person name="Chen W."/>
            <person name="Xie M."/>
            <person name="Wang W."/>
            <person name="Hammond S."/>
            <person name="Andersen M.R."/>
            <person name="Neff N."/>
            <person name="Passarelli B."/>
            <person name="Koh W."/>
            <person name="Fan H.C."/>
            <person name="Wang J."/>
            <person name="Gui Y."/>
            <person name="Lee K.H."/>
            <person name="Betenbaugh M.J."/>
            <person name="Quake S.R."/>
            <person name="Famili I."/>
            <person name="Palsson B.O."/>
            <person name="Wang J."/>
        </authorList>
    </citation>
    <scope>NUCLEOTIDE SEQUENCE [LARGE SCALE GENOMIC DNA]</scope>
    <source>
        <strain evidence="2">CHO K1 cell line</strain>
    </source>
</reference>
<dbReference type="Proteomes" id="UP000001075">
    <property type="component" value="Unassembled WGS sequence"/>
</dbReference>
<accession>G3HHG1</accession>
<dbReference type="AlphaFoldDB" id="G3HHG1"/>
<evidence type="ECO:0000313" key="2">
    <source>
        <dbReference type="Proteomes" id="UP000001075"/>
    </source>
</evidence>
<dbReference type="InParanoid" id="G3HHG1"/>
<dbReference type="EMBL" id="JH000378">
    <property type="protein sequence ID" value="EGV92851.1"/>
    <property type="molecule type" value="Genomic_DNA"/>
</dbReference>
<gene>
    <name evidence="1" type="ORF">I79_010062</name>
</gene>
<proteinExistence type="predicted"/>
<name>G3HHG1_CRIGR</name>
<sequence length="53" mass="5954">MEQYIYKRKRDGIYIINLKSGRSCCWQPGPLLPLRTPLMSASSPPGTLGNELC</sequence>
<evidence type="ECO:0000313" key="1">
    <source>
        <dbReference type="EMBL" id="EGV92851.1"/>
    </source>
</evidence>
<protein>
    <submittedName>
        <fullName evidence="1">Uncharacterized protein</fullName>
    </submittedName>
</protein>
<organism evidence="1 2">
    <name type="scientific">Cricetulus griseus</name>
    <name type="common">Chinese hamster</name>
    <name type="synonym">Cricetulus barabensis griseus</name>
    <dbReference type="NCBI Taxonomy" id="10029"/>
    <lineage>
        <taxon>Eukaryota</taxon>
        <taxon>Metazoa</taxon>
        <taxon>Chordata</taxon>
        <taxon>Craniata</taxon>
        <taxon>Vertebrata</taxon>
        <taxon>Euteleostomi</taxon>
        <taxon>Mammalia</taxon>
        <taxon>Eutheria</taxon>
        <taxon>Euarchontoglires</taxon>
        <taxon>Glires</taxon>
        <taxon>Rodentia</taxon>
        <taxon>Myomorpha</taxon>
        <taxon>Muroidea</taxon>
        <taxon>Cricetidae</taxon>
        <taxon>Cricetinae</taxon>
        <taxon>Cricetulus</taxon>
    </lineage>
</organism>